<dbReference type="Proteomes" id="UP000287853">
    <property type="component" value="Unassembled WGS sequence"/>
</dbReference>
<organism evidence="1 2">
    <name type="scientific">Candidatus Electrothrix aarhusensis</name>
    <dbReference type="NCBI Taxonomy" id="1859131"/>
    <lineage>
        <taxon>Bacteria</taxon>
        <taxon>Pseudomonadati</taxon>
        <taxon>Thermodesulfobacteriota</taxon>
        <taxon>Desulfobulbia</taxon>
        <taxon>Desulfobulbales</taxon>
        <taxon>Desulfobulbaceae</taxon>
        <taxon>Candidatus Electrothrix</taxon>
    </lineage>
</organism>
<accession>A0A444J1H4</accession>
<evidence type="ECO:0000313" key="1">
    <source>
        <dbReference type="EMBL" id="RWX46862.1"/>
    </source>
</evidence>
<dbReference type="AlphaFoldDB" id="A0A444J1H4"/>
<proteinExistence type="predicted"/>
<comment type="caution">
    <text evidence="1">The sequence shown here is derived from an EMBL/GenBank/DDBJ whole genome shotgun (WGS) entry which is preliminary data.</text>
</comment>
<reference evidence="1 2" key="1">
    <citation type="submission" date="2017-01" db="EMBL/GenBank/DDBJ databases">
        <title>The cable genome- insights into the physiology and evolution of filamentous bacteria capable of sulfide oxidation via long distance electron transfer.</title>
        <authorList>
            <person name="Schreiber L."/>
            <person name="Bjerg J.T."/>
            <person name="Boggild A."/>
            <person name="Van De Vossenberg J."/>
            <person name="Meysman F."/>
            <person name="Nielsen L.P."/>
            <person name="Schramm A."/>
            <person name="Kjeldsen K.U."/>
        </authorList>
    </citation>
    <scope>NUCLEOTIDE SEQUENCE [LARGE SCALE GENOMIC DNA]</scope>
    <source>
        <strain evidence="1">MCF</strain>
    </source>
</reference>
<sequence>MKTKNKQLSNPFSTGGGGPHFEAHVLASFVVLMLSGGYAPCLPCWPITKIKPQGKVDGFDTDDLIVFAERGDTKEQRKLLGQVKHEIAFTRGNKELPEVFQAAWNDFNNPNIFRQNKDVIALITGPLSKTDFHNVHWLLNQARHTKDADEFYRHVERAKFSPSRAEEKLDVIQHHLQKANNNSPLSQDKLYSFLNHFYLLGYDLGDEIGVTLSLLYSHISQFNQQTPQWIWSRAVDLVQTWNKDAGTITLDNLPEDLREAFIRPAITHIPPELLQPNLGLAKTAWQQHKHATDLALLLLIGAWNEKNEADVSIVTKITGQDYDVLAPKIQELLQVASGPLSLHNGIWKISERIGLWEQLGSRIFDQHLETFKESAISVLKECDPAFELPKEDRCAASIYGKTPQWSPALKRGLAEGLALLGSHPNMLSNCSQDKAEITVVLAVRDIFADADWVLWGSLNNLLPVLAEAAPNEFLNVVENALQVSPCPFDELFAQEDNDIVWGNNYLVGLLFSLEALAWDGEYLIRVCVLLGELASHDPDGTWSNRSSNSLSTILLPWNPHTTAPLVKRTAAIKTLCNELPQIGWQLVLDFLPNRHQMTSGSYKPSWRKTIPEDWKAGVTTKEYWEQVSFCAERAISLAGHDIDRLSELANLIGKIPQPSFDKFLGVLSSDAIIEVPEEKRLSIWNRLKRFIANNRCYSRAPWAWNNEQLEPIQIVTDKLTPSNPFNRYQRLFTDHDFEFYDNDEDWDIQKQKLTEYQKQALKEILQTGGIESIINFAQCGINSNQIGDILGQIGNEKIDAALLPDYLESERSDLSFFIRWYVFSRYSVQGWTWVDQVDKTEWSKSQIGCFLSYLPFSKETWVRAENWLGNAQKEYWLKTDAKNYNKDDKDLSVAIDELIKFERPYAALDCLHQMRQYNHPLNAEQCVRVLLAAASSTTEPSSLFNPYRTAELISLLQKSSEVDPDDLFDVEWAYLPLLDRHYGILPKTLENNLATKPEFFCQIIQRVYRSKNSDTEDKLSEKEKNIAENAYRLLETWRIPPGMQEDGSFDQDHFSGWLERVKKICSKSGHLEVAFNNIGAVLIHCPPSPDGLWINKTVADALNAKDVEDMRDGFSVACYNSRGGYTVDPTGKPERELAKKYRQQAEDIENAGYHRLAVTLRNLAKSYDRDAERIVKEHAVPQG</sequence>
<protein>
    <submittedName>
        <fullName evidence="1">Uncharacterized protein</fullName>
    </submittedName>
</protein>
<keyword evidence="2" id="KW-1185">Reference proteome</keyword>
<evidence type="ECO:0000313" key="2">
    <source>
        <dbReference type="Proteomes" id="UP000287853"/>
    </source>
</evidence>
<name>A0A444J1H4_9BACT</name>
<dbReference type="EMBL" id="MTKO01000048">
    <property type="protein sequence ID" value="RWX46862.1"/>
    <property type="molecule type" value="Genomic_DNA"/>
</dbReference>
<gene>
    <name evidence="1" type="ORF">H206_03539</name>
</gene>